<organism evidence="1 2">
    <name type="scientific">Phytophthora citrophthora</name>
    <dbReference type="NCBI Taxonomy" id="4793"/>
    <lineage>
        <taxon>Eukaryota</taxon>
        <taxon>Sar</taxon>
        <taxon>Stramenopiles</taxon>
        <taxon>Oomycota</taxon>
        <taxon>Peronosporomycetes</taxon>
        <taxon>Peronosporales</taxon>
        <taxon>Peronosporaceae</taxon>
        <taxon>Phytophthora</taxon>
    </lineage>
</organism>
<proteinExistence type="predicted"/>
<evidence type="ECO:0000313" key="2">
    <source>
        <dbReference type="Proteomes" id="UP001259832"/>
    </source>
</evidence>
<dbReference type="AlphaFoldDB" id="A0AAD9LGD2"/>
<keyword evidence="2" id="KW-1185">Reference proteome</keyword>
<protein>
    <submittedName>
        <fullName evidence="1">Uncharacterized protein</fullName>
    </submittedName>
</protein>
<dbReference type="Proteomes" id="UP001259832">
    <property type="component" value="Unassembled WGS sequence"/>
</dbReference>
<dbReference type="EMBL" id="JASMQC010000022">
    <property type="protein sequence ID" value="KAK1935798.1"/>
    <property type="molecule type" value="Genomic_DNA"/>
</dbReference>
<name>A0AAD9LGD2_9STRA</name>
<sequence>MWKFMGLSVMLKGLKNVTHLAPRMNLHTHYIEQSSDTVKTSFLVEMTNQDIVKGTQFRLVVRKFVENDSVVFICKSLAEQLFHESRELTDYFTRTTLRIVFRSDSIGETSLVDSYFTATNVNRDLHASRSPENLSGVASMWDVVISNVIVQVESLASTSHAHNQAQYCTRSDKQVLSNIFPTHF</sequence>
<comment type="caution">
    <text evidence="1">The sequence shown here is derived from an EMBL/GenBank/DDBJ whole genome shotgun (WGS) entry which is preliminary data.</text>
</comment>
<gene>
    <name evidence="1" type="ORF">P3T76_010492</name>
</gene>
<reference evidence="1" key="1">
    <citation type="submission" date="2023-08" db="EMBL/GenBank/DDBJ databases">
        <title>Reference Genome Resource for the Citrus Pathogen Phytophthora citrophthora.</title>
        <authorList>
            <person name="Moller H."/>
            <person name="Coetzee B."/>
            <person name="Rose L.J."/>
            <person name="Van Niekerk J.M."/>
        </authorList>
    </citation>
    <scope>NUCLEOTIDE SEQUENCE</scope>
    <source>
        <strain evidence="1">STE-U-9442</strain>
    </source>
</reference>
<evidence type="ECO:0000313" key="1">
    <source>
        <dbReference type="EMBL" id="KAK1935798.1"/>
    </source>
</evidence>
<accession>A0AAD9LGD2</accession>